<protein>
    <submittedName>
        <fullName evidence="2">Uncharacterized protein</fullName>
    </submittedName>
</protein>
<dbReference type="Gramene" id="OE9A025213T1">
    <property type="protein sequence ID" value="OE9A025213C1"/>
    <property type="gene ID" value="OE9A025213"/>
</dbReference>
<name>A0A8S0UN31_OLEEU</name>
<dbReference type="AlphaFoldDB" id="A0A8S0UN31"/>
<feature type="region of interest" description="Disordered" evidence="1">
    <location>
        <begin position="18"/>
        <end position="37"/>
    </location>
</feature>
<feature type="region of interest" description="Disordered" evidence="1">
    <location>
        <begin position="85"/>
        <end position="117"/>
    </location>
</feature>
<accession>A0A8S0UN31</accession>
<reference evidence="2 3" key="1">
    <citation type="submission" date="2019-12" db="EMBL/GenBank/DDBJ databases">
        <authorList>
            <person name="Alioto T."/>
            <person name="Alioto T."/>
            <person name="Gomez Garrido J."/>
        </authorList>
    </citation>
    <scope>NUCLEOTIDE SEQUENCE [LARGE SCALE GENOMIC DNA]</scope>
</reference>
<gene>
    <name evidence="2" type="ORF">OLEA9_A025213</name>
</gene>
<dbReference type="Proteomes" id="UP000594638">
    <property type="component" value="Unassembled WGS sequence"/>
</dbReference>
<organism evidence="2 3">
    <name type="scientific">Olea europaea subsp. europaea</name>
    <dbReference type="NCBI Taxonomy" id="158383"/>
    <lineage>
        <taxon>Eukaryota</taxon>
        <taxon>Viridiplantae</taxon>
        <taxon>Streptophyta</taxon>
        <taxon>Embryophyta</taxon>
        <taxon>Tracheophyta</taxon>
        <taxon>Spermatophyta</taxon>
        <taxon>Magnoliopsida</taxon>
        <taxon>eudicotyledons</taxon>
        <taxon>Gunneridae</taxon>
        <taxon>Pentapetalae</taxon>
        <taxon>asterids</taxon>
        <taxon>lamiids</taxon>
        <taxon>Lamiales</taxon>
        <taxon>Oleaceae</taxon>
        <taxon>Oleeae</taxon>
        <taxon>Olea</taxon>
    </lineage>
</organism>
<dbReference type="EMBL" id="CACTIH010007871">
    <property type="protein sequence ID" value="CAA3018570.1"/>
    <property type="molecule type" value="Genomic_DNA"/>
</dbReference>
<comment type="caution">
    <text evidence="2">The sequence shown here is derived from an EMBL/GenBank/DDBJ whole genome shotgun (WGS) entry which is preliminary data.</text>
</comment>
<evidence type="ECO:0000256" key="1">
    <source>
        <dbReference type="SAM" id="MobiDB-lite"/>
    </source>
</evidence>
<keyword evidence="3" id="KW-1185">Reference proteome</keyword>
<evidence type="ECO:0000313" key="2">
    <source>
        <dbReference type="EMBL" id="CAA3018570.1"/>
    </source>
</evidence>
<evidence type="ECO:0000313" key="3">
    <source>
        <dbReference type="Proteomes" id="UP000594638"/>
    </source>
</evidence>
<sequence length="181" mass="21342">MIDLRLAPSAGLIWMRRHARRTRQQKKRASRTRSQPRRLALHTMVEANSWELISYLRLSELSARRPPRPTDRPTNRHHHYHFKVTSHMRRDAKPAPGRGARQRGLIHHLPPPRLAGRQITLVPPSGFCLPHNASSQHWKPDRGTLKSQNECPAFVFRRTRSRMRRMPIEWATPRHARRKLD</sequence>
<proteinExistence type="predicted"/>